<dbReference type="Gene3D" id="1.20.1250.20">
    <property type="entry name" value="MFS general substrate transporter like domains"/>
    <property type="match status" value="1"/>
</dbReference>
<feature type="transmembrane region" description="Helical" evidence="6">
    <location>
        <begin position="146"/>
        <end position="168"/>
    </location>
</feature>
<feature type="transmembrane region" description="Helical" evidence="6">
    <location>
        <begin position="409"/>
        <end position="427"/>
    </location>
</feature>
<dbReference type="EMBL" id="UGNV01000001">
    <property type="protein sequence ID" value="STX27978.1"/>
    <property type="molecule type" value="Genomic_DNA"/>
</dbReference>
<gene>
    <name evidence="8" type="primary">emrB_1</name>
    <name evidence="8" type="ORF">NCTC13315_00500</name>
</gene>
<keyword evidence="5 6" id="KW-0472">Membrane</keyword>
<feature type="transmembrane region" description="Helical" evidence="6">
    <location>
        <begin position="229"/>
        <end position="251"/>
    </location>
</feature>
<accession>A0A378HYJ7</accession>
<dbReference type="SUPFAM" id="SSF103473">
    <property type="entry name" value="MFS general substrate transporter"/>
    <property type="match status" value="1"/>
</dbReference>
<dbReference type="Gene3D" id="1.20.1720.10">
    <property type="entry name" value="Multidrug resistance protein D"/>
    <property type="match status" value="1"/>
</dbReference>
<evidence type="ECO:0000256" key="2">
    <source>
        <dbReference type="ARBA" id="ARBA00022448"/>
    </source>
</evidence>
<feature type="transmembrane region" description="Helical" evidence="6">
    <location>
        <begin position="174"/>
        <end position="192"/>
    </location>
</feature>
<name>A0A378HYJ7_9GAMM</name>
<reference evidence="8 9" key="1">
    <citation type="submission" date="2018-06" db="EMBL/GenBank/DDBJ databases">
        <authorList>
            <consortium name="Pathogen Informatics"/>
            <person name="Doyle S."/>
        </authorList>
    </citation>
    <scope>NUCLEOTIDE SEQUENCE [LARGE SCALE GENOMIC DNA]</scope>
    <source>
        <strain evidence="8 9">NCTC13315</strain>
    </source>
</reference>
<organism evidence="8 9">
    <name type="scientific">Legionella beliardensis</name>
    <dbReference type="NCBI Taxonomy" id="91822"/>
    <lineage>
        <taxon>Bacteria</taxon>
        <taxon>Pseudomonadati</taxon>
        <taxon>Pseudomonadota</taxon>
        <taxon>Gammaproteobacteria</taxon>
        <taxon>Legionellales</taxon>
        <taxon>Legionellaceae</taxon>
        <taxon>Legionella</taxon>
    </lineage>
</organism>
<feature type="transmembrane region" description="Helical" evidence="6">
    <location>
        <begin position="113"/>
        <end position="134"/>
    </location>
</feature>
<evidence type="ECO:0000256" key="4">
    <source>
        <dbReference type="ARBA" id="ARBA00022989"/>
    </source>
</evidence>
<feature type="transmembrane region" description="Helical" evidence="6">
    <location>
        <begin position="334"/>
        <end position="353"/>
    </location>
</feature>
<feature type="transmembrane region" description="Helical" evidence="6">
    <location>
        <begin position="484"/>
        <end position="504"/>
    </location>
</feature>
<dbReference type="InterPro" id="IPR020846">
    <property type="entry name" value="MFS_dom"/>
</dbReference>
<dbReference type="AlphaFoldDB" id="A0A378HYJ7"/>
<keyword evidence="4 6" id="KW-1133">Transmembrane helix</keyword>
<dbReference type="InterPro" id="IPR036259">
    <property type="entry name" value="MFS_trans_sf"/>
</dbReference>
<feature type="transmembrane region" description="Helical" evidence="6">
    <location>
        <begin position="359"/>
        <end position="388"/>
    </location>
</feature>
<feature type="transmembrane region" description="Helical" evidence="6">
    <location>
        <begin position="204"/>
        <end position="223"/>
    </location>
</feature>
<dbReference type="Pfam" id="PF07690">
    <property type="entry name" value="MFS_1"/>
    <property type="match status" value="1"/>
</dbReference>
<evidence type="ECO:0000256" key="1">
    <source>
        <dbReference type="ARBA" id="ARBA00004141"/>
    </source>
</evidence>
<keyword evidence="2" id="KW-0813">Transport</keyword>
<comment type="subcellular location">
    <subcellularLocation>
        <location evidence="1">Membrane</location>
        <topology evidence="1">Multi-pass membrane protein</topology>
    </subcellularLocation>
</comment>
<evidence type="ECO:0000256" key="5">
    <source>
        <dbReference type="ARBA" id="ARBA00023136"/>
    </source>
</evidence>
<dbReference type="Proteomes" id="UP000254968">
    <property type="component" value="Unassembled WGS sequence"/>
</dbReference>
<keyword evidence="9" id="KW-1185">Reference proteome</keyword>
<dbReference type="PROSITE" id="PS50850">
    <property type="entry name" value="MFS"/>
    <property type="match status" value="1"/>
</dbReference>
<sequence length="520" mass="58373">MDKSLPNMSTMATQKWGVLTAMSISFGMTLIDQSGIALALTKIQQTFNISSMLLQWVTNGYYLTLAVFLVIGGRLGDLFAHYRVFLIGLWVFLIASLICALAMNIAWLISGRLLQGLGAALILPNTAVIILNVFPENERGKAMGIYMGSALLFTPVAFILGGVFTQYVSWRLLFYLNLPLFIICLWILKRVMKSFNEQPQKKKLDWQGLITFSLSISLLIFAVMESSTLSLPTTLTLFFLSCFLFLAFYYLQQYQHEPLIRFHIFRYKLLRLALVLFFCTSFSMIRYIFDAIFFEQVLGFNAAMAGLLFLPHVLCLIIAAPLSGKVFDQYGYRPSILGGLLFAVFGLILQAIFAPYQNYIYLLPGIICFNFAIPFILSSINTAVLSAVELHERGIISGIMNATRQITSSLSLAILTSIIVVSNRYFLQVFLRENTASYPSLSLSQFEHVLINKGAHLPTFNLGTQQINFLVKESKIAFTQAYSISIWTCAVFVAIALLFTLNLLKNEPKLGNKLKPLKEA</sequence>
<keyword evidence="3 6" id="KW-0812">Transmembrane</keyword>
<dbReference type="CDD" id="cd17321">
    <property type="entry name" value="MFS_MMR_MDR_like"/>
    <property type="match status" value="1"/>
</dbReference>
<feature type="transmembrane region" description="Helical" evidence="6">
    <location>
        <begin position="49"/>
        <end position="72"/>
    </location>
</feature>
<dbReference type="GO" id="GO:0022857">
    <property type="term" value="F:transmembrane transporter activity"/>
    <property type="evidence" value="ECO:0007669"/>
    <property type="project" value="InterPro"/>
</dbReference>
<evidence type="ECO:0000313" key="8">
    <source>
        <dbReference type="EMBL" id="STX27978.1"/>
    </source>
</evidence>
<feature type="domain" description="Major facilitator superfamily (MFS) profile" evidence="7">
    <location>
        <begin position="18"/>
        <end position="508"/>
    </location>
</feature>
<dbReference type="PANTHER" id="PTHR42718">
    <property type="entry name" value="MAJOR FACILITATOR SUPERFAMILY MULTIDRUG TRANSPORTER MFSC"/>
    <property type="match status" value="1"/>
</dbReference>
<protein>
    <submittedName>
        <fullName evidence="8">Multidrug efflux system protein</fullName>
    </submittedName>
</protein>
<evidence type="ECO:0000256" key="6">
    <source>
        <dbReference type="SAM" id="Phobius"/>
    </source>
</evidence>
<evidence type="ECO:0000256" key="3">
    <source>
        <dbReference type="ARBA" id="ARBA00022692"/>
    </source>
</evidence>
<dbReference type="GO" id="GO:0016020">
    <property type="term" value="C:membrane"/>
    <property type="evidence" value="ECO:0007669"/>
    <property type="project" value="UniProtKB-SubCell"/>
</dbReference>
<feature type="transmembrane region" description="Helical" evidence="6">
    <location>
        <begin position="300"/>
        <end position="322"/>
    </location>
</feature>
<dbReference type="OrthoDB" id="9812221at2"/>
<dbReference type="RefSeq" id="WP_115301760.1">
    <property type="nucleotide sequence ID" value="NZ_CAAAHO010000006.1"/>
</dbReference>
<feature type="transmembrane region" description="Helical" evidence="6">
    <location>
        <begin position="84"/>
        <end position="107"/>
    </location>
</feature>
<dbReference type="InterPro" id="IPR011701">
    <property type="entry name" value="MFS"/>
</dbReference>
<dbReference type="PANTHER" id="PTHR42718:SF9">
    <property type="entry name" value="MAJOR FACILITATOR SUPERFAMILY MULTIDRUG TRANSPORTER MFSC"/>
    <property type="match status" value="1"/>
</dbReference>
<evidence type="ECO:0000259" key="7">
    <source>
        <dbReference type="PROSITE" id="PS50850"/>
    </source>
</evidence>
<proteinExistence type="predicted"/>
<evidence type="ECO:0000313" key="9">
    <source>
        <dbReference type="Proteomes" id="UP000254968"/>
    </source>
</evidence>
<feature type="transmembrane region" description="Helical" evidence="6">
    <location>
        <begin position="272"/>
        <end position="294"/>
    </location>
</feature>